<comment type="similarity">
    <text evidence="7">Belongs to the major facilitator superfamily. Phthalate permease family.</text>
</comment>
<dbReference type="CDD" id="cd17319">
    <property type="entry name" value="MFS_ExuT_GudP_like"/>
    <property type="match status" value="1"/>
</dbReference>
<evidence type="ECO:0000256" key="3">
    <source>
        <dbReference type="ARBA" id="ARBA00022475"/>
    </source>
</evidence>
<feature type="transmembrane region" description="Helical" evidence="8">
    <location>
        <begin position="84"/>
        <end position="117"/>
    </location>
</feature>
<feature type="transmembrane region" description="Helical" evidence="8">
    <location>
        <begin position="176"/>
        <end position="194"/>
    </location>
</feature>
<dbReference type="Gene3D" id="1.20.1250.20">
    <property type="entry name" value="MFS general substrate transporter like domains"/>
    <property type="match status" value="2"/>
</dbReference>
<feature type="transmembrane region" description="Helical" evidence="8">
    <location>
        <begin position="324"/>
        <end position="342"/>
    </location>
</feature>
<feature type="transmembrane region" description="Helical" evidence="8">
    <location>
        <begin position="380"/>
        <end position="404"/>
    </location>
</feature>
<keyword evidence="6 8" id="KW-0472">Membrane</keyword>
<evidence type="ECO:0000259" key="9">
    <source>
        <dbReference type="PROSITE" id="PS50850"/>
    </source>
</evidence>
<dbReference type="PROSITE" id="PS50850">
    <property type="entry name" value="MFS"/>
    <property type="match status" value="1"/>
</dbReference>
<dbReference type="InterPro" id="IPR011701">
    <property type="entry name" value="MFS"/>
</dbReference>
<dbReference type="PIRSF" id="PIRSF002808">
    <property type="entry name" value="Hexose_phosphate_transp"/>
    <property type="match status" value="1"/>
</dbReference>
<evidence type="ECO:0000256" key="5">
    <source>
        <dbReference type="ARBA" id="ARBA00022989"/>
    </source>
</evidence>
<dbReference type="FunFam" id="1.20.1250.20:FF:000010">
    <property type="entry name" value="Probable glucarate transporter"/>
    <property type="match status" value="1"/>
</dbReference>
<proteinExistence type="inferred from homology"/>
<feature type="transmembrane region" description="Helical" evidence="8">
    <location>
        <begin position="410"/>
        <end position="433"/>
    </location>
</feature>
<dbReference type="InterPro" id="IPR000849">
    <property type="entry name" value="Sugar_P_transporter"/>
</dbReference>
<dbReference type="PANTHER" id="PTHR11662:SF399">
    <property type="entry name" value="FI19708P1-RELATED"/>
    <property type="match status" value="1"/>
</dbReference>
<evidence type="ECO:0000256" key="6">
    <source>
        <dbReference type="ARBA" id="ARBA00023136"/>
    </source>
</evidence>
<keyword evidence="11" id="KW-1185">Reference proteome</keyword>
<dbReference type="Proteomes" id="UP000277811">
    <property type="component" value="Unassembled WGS sequence"/>
</dbReference>
<feature type="transmembrane region" description="Helical" evidence="8">
    <location>
        <begin position="348"/>
        <end position="368"/>
    </location>
</feature>
<dbReference type="RefSeq" id="WP_165865866.1">
    <property type="nucleotide sequence ID" value="NZ_UPPP01000055.1"/>
</dbReference>
<dbReference type="GO" id="GO:0005886">
    <property type="term" value="C:plasma membrane"/>
    <property type="evidence" value="ECO:0007669"/>
    <property type="project" value="UniProtKB-SubCell"/>
</dbReference>
<dbReference type="GO" id="GO:0022857">
    <property type="term" value="F:transmembrane transporter activity"/>
    <property type="evidence" value="ECO:0007669"/>
    <property type="project" value="InterPro"/>
</dbReference>
<protein>
    <submittedName>
        <fullName evidence="10">D-galactonate transporter</fullName>
    </submittedName>
</protein>
<reference evidence="10 11" key="1">
    <citation type="submission" date="2018-06" db="EMBL/GenBank/DDBJ databases">
        <authorList>
            <person name="Strepis N."/>
        </authorList>
    </citation>
    <scope>NUCLEOTIDE SEQUENCE [LARGE SCALE GENOMIC DNA]</scope>
    <source>
        <strain evidence="10">LUCI</strain>
    </source>
</reference>
<dbReference type="NCBIfam" id="TIGR00893">
    <property type="entry name" value="2A0114"/>
    <property type="match status" value="1"/>
</dbReference>
<evidence type="ECO:0000256" key="1">
    <source>
        <dbReference type="ARBA" id="ARBA00004651"/>
    </source>
</evidence>
<evidence type="ECO:0000256" key="2">
    <source>
        <dbReference type="ARBA" id="ARBA00022448"/>
    </source>
</evidence>
<evidence type="ECO:0000256" key="8">
    <source>
        <dbReference type="SAM" id="Phobius"/>
    </source>
</evidence>
<gene>
    <name evidence="10" type="ORF">LUCI_0586</name>
</gene>
<dbReference type="PANTHER" id="PTHR11662">
    <property type="entry name" value="SOLUTE CARRIER FAMILY 17"/>
    <property type="match status" value="1"/>
</dbReference>
<dbReference type="InterPro" id="IPR020846">
    <property type="entry name" value="MFS_dom"/>
</dbReference>
<keyword evidence="5 8" id="KW-1133">Transmembrane helix</keyword>
<keyword evidence="4 8" id="KW-0812">Transmembrane</keyword>
<sequence length="456" mass="49563">MENNRGATVKMTQVRWLIITLLFIITAINYADRATISIAGPAIAKDLKMNSVAMGYIFSAFGWSYVIAQLPGGWFLDRFGSKRVYIVSIFFWSLFTLLQGTVGFFAGATAITLLFCLRLLVGLSEAPSFPGNSRIVAAWFPASERGTASAIFNSAQYAATVIFAPLMGWLVYTFSWHYVFIVMGVLGILFIFAWKKFIYDPQDHPLINTAEIAYIEQGGGLVNMDLKPAGSKKEGPDLYYIKELLKSRMMVGIYLAQYCINALTFFFISWFPVYLVKARGMTILKAGFAAAVPAIFGFAGGVLGGIISDYLLKKGFSLSVARKVPIVLGMLLSMSMLICNYVDTQWLIIAIMAMSFFGKGVGALGWAVNSDTAPKQIAGLSGGLLNTCGNLSSITTPIAIGYIVQSTGSFNGALLFVVAHAFIAIISFLFVVGEIKRLELKPRNKPAGVLADSCAD</sequence>
<dbReference type="EMBL" id="UPPP01000055">
    <property type="protein sequence ID" value="VBB05377.1"/>
    <property type="molecule type" value="Genomic_DNA"/>
</dbReference>
<evidence type="ECO:0000313" key="10">
    <source>
        <dbReference type="EMBL" id="VBB05377.1"/>
    </source>
</evidence>
<dbReference type="SUPFAM" id="SSF103473">
    <property type="entry name" value="MFS general substrate transporter"/>
    <property type="match status" value="1"/>
</dbReference>
<organism evidence="10 11">
    <name type="scientific">Lucifera butyrica</name>
    <dbReference type="NCBI Taxonomy" id="1351585"/>
    <lineage>
        <taxon>Bacteria</taxon>
        <taxon>Bacillati</taxon>
        <taxon>Bacillota</taxon>
        <taxon>Negativicutes</taxon>
        <taxon>Veillonellales</taxon>
        <taxon>Veillonellaceae</taxon>
        <taxon>Lucifera</taxon>
    </lineage>
</organism>
<comment type="subcellular location">
    <subcellularLocation>
        <location evidence="1">Cell membrane</location>
        <topology evidence="1">Multi-pass membrane protein</topology>
    </subcellularLocation>
</comment>
<evidence type="ECO:0000256" key="4">
    <source>
        <dbReference type="ARBA" id="ARBA00022692"/>
    </source>
</evidence>
<evidence type="ECO:0000313" key="11">
    <source>
        <dbReference type="Proteomes" id="UP000277811"/>
    </source>
</evidence>
<keyword evidence="2" id="KW-0813">Transport</keyword>
<name>A0A498R3F0_9FIRM</name>
<feature type="transmembrane region" description="Helical" evidence="8">
    <location>
        <begin position="52"/>
        <end position="72"/>
    </location>
</feature>
<feature type="transmembrane region" description="Helical" evidence="8">
    <location>
        <begin position="288"/>
        <end position="312"/>
    </location>
</feature>
<feature type="domain" description="Major facilitator superfamily (MFS) profile" evidence="9">
    <location>
        <begin position="18"/>
        <end position="436"/>
    </location>
</feature>
<evidence type="ECO:0000256" key="7">
    <source>
        <dbReference type="ARBA" id="ARBA00038514"/>
    </source>
</evidence>
<feature type="transmembrane region" description="Helical" evidence="8">
    <location>
        <begin position="14"/>
        <end position="31"/>
    </location>
</feature>
<accession>A0A498R3F0</accession>
<dbReference type="InterPro" id="IPR050382">
    <property type="entry name" value="MFS_Na/Anion_cotransporter"/>
</dbReference>
<dbReference type="AlphaFoldDB" id="A0A498R3F0"/>
<feature type="transmembrane region" description="Helical" evidence="8">
    <location>
        <begin position="251"/>
        <end position="276"/>
    </location>
</feature>
<keyword evidence="3" id="KW-1003">Cell membrane</keyword>
<dbReference type="Pfam" id="PF07690">
    <property type="entry name" value="MFS_1"/>
    <property type="match status" value="2"/>
</dbReference>
<dbReference type="InterPro" id="IPR036259">
    <property type="entry name" value="MFS_trans_sf"/>
</dbReference>